<feature type="non-terminal residue" evidence="2">
    <location>
        <position position="1"/>
    </location>
</feature>
<dbReference type="Proteomes" id="UP000565205">
    <property type="component" value="Unassembled WGS sequence"/>
</dbReference>
<name>A0A850NUC4_9PROT</name>
<gene>
    <name evidence="2" type="ORF">HUK83_11940</name>
</gene>
<comment type="caution">
    <text evidence="2">The sequence shown here is derived from an EMBL/GenBank/DDBJ whole genome shotgun (WGS) entry which is preliminary data.</text>
</comment>
<proteinExistence type="predicted"/>
<evidence type="ECO:0000313" key="3">
    <source>
        <dbReference type="Proteomes" id="UP000565205"/>
    </source>
</evidence>
<reference evidence="2 3" key="1">
    <citation type="submission" date="2020-06" db="EMBL/GenBank/DDBJ databases">
        <title>Description of novel acetic acid bacteria.</title>
        <authorList>
            <person name="Sombolestani A."/>
        </authorList>
    </citation>
    <scope>NUCLEOTIDE SEQUENCE [LARGE SCALE GENOMIC DNA]</scope>
    <source>
        <strain evidence="2 3">LMG 26838</strain>
    </source>
</reference>
<organism evidence="2 3">
    <name type="scientific">Endobacter medicaginis</name>
    <dbReference type="NCBI Taxonomy" id="1181271"/>
    <lineage>
        <taxon>Bacteria</taxon>
        <taxon>Pseudomonadati</taxon>
        <taxon>Pseudomonadota</taxon>
        <taxon>Alphaproteobacteria</taxon>
        <taxon>Acetobacterales</taxon>
        <taxon>Acetobacteraceae</taxon>
        <taxon>Endobacter</taxon>
    </lineage>
</organism>
<sequence length="41" mass="4467">KFGRTRAERDRAQAETAGRDRLLDGARVDADTSFAPGSETD</sequence>
<evidence type="ECO:0000313" key="2">
    <source>
        <dbReference type="EMBL" id="NVN31042.1"/>
    </source>
</evidence>
<dbReference type="Pfam" id="PF13770">
    <property type="entry name" value="DUF4169"/>
    <property type="match status" value="1"/>
</dbReference>
<dbReference type="RefSeq" id="WP_176625058.1">
    <property type="nucleotide sequence ID" value="NZ_JABXXQ010000271.1"/>
</dbReference>
<accession>A0A850NUC4</accession>
<feature type="compositionally biased region" description="Basic and acidic residues" evidence="1">
    <location>
        <begin position="1"/>
        <end position="30"/>
    </location>
</feature>
<dbReference type="EMBL" id="JABXXQ010000271">
    <property type="protein sequence ID" value="NVN31042.1"/>
    <property type="molecule type" value="Genomic_DNA"/>
</dbReference>
<feature type="region of interest" description="Disordered" evidence="1">
    <location>
        <begin position="1"/>
        <end position="41"/>
    </location>
</feature>
<dbReference type="InterPro" id="IPR025227">
    <property type="entry name" value="DUF4169"/>
</dbReference>
<protein>
    <submittedName>
        <fullName evidence="2">DUF4169 family protein</fullName>
    </submittedName>
</protein>
<evidence type="ECO:0000256" key="1">
    <source>
        <dbReference type="SAM" id="MobiDB-lite"/>
    </source>
</evidence>
<dbReference type="AlphaFoldDB" id="A0A850NUC4"/>